<protein>
    <submittedName>
        <fullName evidence="2">Uncharacterized protein</fullName>
    </submittedName>
</protein>
<comment type="caution">
    <text evidence="2">The sequence shown here is derived from an EMBL/GenBank/DDBJ whole genome shotgun (WGS) entry which is preliminary data.</text>
</comment>
<feature type="compositionally biased region" description="Low complexity" evidence="1">
    <location>
        <begin position="1"/>
        <end position="11"/>
    </location>
</feature>
<evidence type="ECO:0000256" key="1">
    <source>
        <dbReference type="SAM" id="MobiDB-lite"/>
    </source>
</evidence>
<proteinExistence type="predicted"/>
<accession>A0A6N4R3C2</accession>
<name>A0A6N4R3C2_BLAVI</name>
<evidence type="ECO:0000313" key="3">
    <source>
        <dbReference type="Proteomes" id="UP000320948"/>
    </source>
</evidence>
<feature type="compositionally biased region" description="Gly residues" evidence="1">
    <location>
        <begin position="75"/>
        <end position="93"/>
    </location>
</feature>
<feature type="compositionally biased region" description="Polar residues" evidence="1">
    <location>
        <begin position="50"/>
        <end position="74"/>
    </location>
</feature>
<feature type="compositionally biased region" description="Gly residues" evidence="1">
    <location>
        <begin position="100"/>
        <end position="124"/>
    </location>
</feature>
<dbReference type="EMBL" id="VAFM01000002">
    <property type="protein sequence ID" value="TKW60443.1"/>
    <property type="molecule type" value="Genomic_DNA"/>
</dbReference>
<reference evidence="2 3" key="1">
    <citation type="journal article" date="2017" name="Nat. Commun.">
        <title>In situ click chemistry generation of cyclooxygenase-2 inhibitors.</title>
        <authorList>
            <person name="Bhardwaj A."/>
            <person name="Kaur J."/>
            <person name="Wuest M."/>
            <person name="Wuest F."/>
        </authorList>
    </citation>
    <scope>NUCLEOTIDE SEQUENCE [LARGE SCALE GENOMIC DNA]</scope>
    <source>
        <strain evidence="2">S2_018_000_R2_106</strain>
    </source>
</reference>
<dbReference type="AlphaFoldDB" id="A0A6N4R3C2"/>
<feature type="region of interest" description="Disordered" evidence="1">
    <location>
        <begin position="1"/>
        <end position="124"/>
    </location>
</feature>
<evidence type="ECO:0000313" key="2">
    <source>
        <dbReference type="EMBL" id="TKW60443.1"/>
    </source>
</evidence>
<sequence>MNVGAGTTGNSVGTGGNVRLGTGLNADVQRDRLNVGTGLNAGSGRLNATGDIQSGYSSIRNSENVRGEATTNTRGGSGGRINTGATGNVGAGVGANVNGSGSGSGSMGASGGASGSAGGSAGSR</sequence>
<organism evidence="2 3">
    <name type="scientific">Blastochloris viridis</name>
    <name type="common">Rhodopseudomonas viridis</name>
    <dbReference type="NCBI Taxonomy" id="1079"/>
    <lineage>
        <taxon>Bacteria</taxon>
        <taxon>Pseudomonadati</taxon>
        <taxon>Pseudomonadota</taxon>
        <taxon>Alphaproteobacteria</taxon>
        <taxon>Hyphomicrobiales</taxon>
        <taxon>Blastochloridaceae</taxon>
        <taxon>Blastochloris</taxon>
    </lineage>
</organism>
<gene>
    <name evidence="2" type="ORF">DI628_05915</name>
</gene>
<dbReference type="Proteomes" id="UP000320948">
    <property type="component" value="Unassembled WGS sequence"/>
</dbReference>